<dbReference type="Gene3D" id="1.20.1250.20">
    <property type="entry name" value="MFS general substrate transporter like domains"/>
    <property type="match status" value="1"/>
</dbReference>
<feature type="transmembrane region" description="Helical" evidence="4">
    <location>
        <begin position="254"/>
        <end position="274"/>
    </location>
</feature>
<evidence type="ECO:0000256" key="1">
    <source>
        <dbReference type="ARBA" id="ARBA00022692"/>
    </source>
</evidence>
<dbReference type="RefSeq" id="WP_020211439.1">
    <property type="nucleotide sequence ID" value="NZ_JRLX01000001.1"/>
</dbReference>
<feature type="transmembrane region" description="Helical" evidence="4">
    <location>
        <begin position="145"/>
        <end position="167"/>
    </location>
</feature>
<dbReference type="SUPFAM" id="SSF103473">
    <property type="entry name" value="MFS general substrate transporter"/>
    <property type="match status" value="2"/>
</dbReference>
<feature type="transmembrane region" description="Helical" evidence="4">
    <location>
        <begin position="179"/>
        <end position="203"/>
    </location>
</feature>
<dbReference type="STRING" id="1121895.GCA_000378485_00317"/>
<feature type="transmembrane region" description="Helical" evidence="4">
    <location>
        <begin position="107"/>
        <end position="125"/>
    </location>
</feature>
<feature type="transmembrane region" description="Helical" evidence="4">
    <location>
        <begin position="355"/>
        <end position="374"/>
    </location>
</feature>
<protein>
    <submittedName>
        <fullName evidence="5">MFS transporter</fullName>
    </submittedName>
</protein>
<accession>A0A0A2M6Z3</accession>
<feature type="transmembrane region" description="Helical" evidence="4">
    <location>
        <begin position="286"/>
        <end position="304"/>
    </location>
</feature>
<dbReference type="OrthoDB" id="1375074at2"/>
<proteinExistence type="predicted"/>
<feature type="transmembrane region" description="Helical" evidence="4">
    <location>
        <begin position="56"/>
        <end position="76"/>
    </location>
</feature>
<feature type="transmembrane region" description="Helical" evidence="4">
    <location>
        <begin position="310"/>
        <end position="334"/>
    </location>
</feature>
<feature type="transmembrane region" description="Helical" evidence="4">
    <location>
        <begin position="223"/>
        <end position="248"/>
    </location>
</feature>
<evidence type="ECO:0000256" key="2">
    <source>
        <dbReference type="ARBA" id="ARBA00022989"/>
    </source>
</evidence>
<feature type="transmembrane region" description="Helical" evidence="4">
    <location>
        <begin position="83"/>
        <end position="101"/>
    </location>
</feature>
<dbReference type="EMBL" id="JRLX01000001">
    <property type="protein sequence ID" value="KGO88432.1"/>
    <property type="molecule type" value="Genomic_DNA"/>
</dbReference>
<dbReference type="GO" id="GO:0022857">
    <property type="term" value="F:transmembrane transporter activity"/>
    <property type="evidence" value="ECO:0007669"/>
    <property type="project" value="InterPro"/>
</dbReference>
<dbReference type="InterPro" id="IPR011701">
    <property type="entry name" value="MFS"/>
</dbReference>
<keyword evidence="2 4" id="KW-1133">Transmembrane helix</keyword>
<name>A0A0A2M6Z3_9FLAO</name>
<comment type="caution">
    <text evidence="5">The sequence shown here is derived from an EMBL/GenBank/DDBJ whole genome shotgun (WGS) entry which is preliminary data.</text>
</comment>
<evidence type="ECO:0000256" key="3">
    <source>
        <dbReference type="ARBA" id="ARBA00023136"/>
    </source>
</evidence>
<gene>
    <name evidence="5" type="ORF">Q765_00540</name>
</gene>
<dbReference type="Proteomes" id="UP000030152">
    <property type="component" value="Unassembled WGS sequence"/>
</dbReference>
<keyword evidence="3 4" id="KW-0472">Membrane</keyword>
<keyword evidence="6" id="KW-1185">Reference proteome</keyword>
<evidence type="ECO:0000313" key="6">
    <source>
        <dbReference type="Proteomes" id="UP000030152"/>
    </source>
</evidence>
<sequence length="435" mass="48653">MFKKLTSEFDHFKSQTHNFRILTLTNLVYALVLPVIDIFVAAYIMRNSNDTSKVVIYQLAIYTGIPLTFLLNGFLLKHFNIKTLYSIGMMLSGVSMVIMMSLKTLDLTGIAVAGITMGLSFGLYWSNRDYLAISITNDENRNYYYGLETFIYTIIAIAVPATIGWFIQSATGEEDKHTAYLIITGVVFVITFLASVVCFMGRFENPVQKQYIFFKFHSLWYKLLSLALFKGLAQGFLVTAPAMLIFKILGEEGALGNAQSIGAVLAAVIIYFIGRFSKPADRIKTFTVGLVLFAVGACLNGVLFNQTGVIVFLLLLLMARPLMDLAYFPIQLRVIDIVSRIERRGEFTYILNHEAGLYAGRLLGAGTFLVLYYTVSEDFALRYAIGIIALLQLFSIYLSKKIIAEGNKIAPERELQNEQIDIKVIEEAAAKLVKS</sequence>
<feature type="transmembrane region" description="Helical" evidence="4">
    <location>
        <begin position="21"/>
        <end position="44"/>
    </location>
</feature>
<feature type="transmembrane region" description="Helical" evidence="4">
    <location>
        <begin position="380"/>
        <end position="398"/>
    </location>
</feature>
<keyword evidence="1 4" id="KW-0812">Transmembrane</keyword>
<evidence type="ECO:0000256" key="4">
    <source>
        <dbReference type="SAM" id="Phobius"/>
    </source>
</evidence>
<dbReference type="Pfam" id="PF07690">
    <property type="entry name" value="MFS_1"/>
    <property type="match status" value="1"/>
</dbReference>
<reference evidence="5 6" key="1">
    <citation type="submission" date="2013-09" db="EMBL/GenBank/DDBJ databases">
        <authorList>
            <person name="Zeng Z."/>
            <person name="Chen C."/>
        </authorList>
    </citation>
    <scope>NUCLEOTIDE SEQUENCE [LARGE SCALE GENOMIC DNA]</scope>
    <source>
        <strain evidence="5 6">WB 3.3-2</strain>
    </source>
</reference>
<dbReference type="InterPro" id="IPR036259">
    <property type="entry name" value="MFS_trans_sf"/>
</dbReference>
<dbReference type="eggNOG" id="COG0477">
    <property type="taxonomic scope" value="Bacteria"/>
</dbReference>
<organism evidence="5 6">
    <name type="scientific">Flavobacterium rivuli WB 3.3-2 = DSM 21788</name>
    <dbReference type="NCBI Taxonomy" id="1121895"/>
    <lineage>
        <taxon>Bacteria</taxon>
        <taxon>Pseudomonadati</taxon>
        <taxon>Bacteroidota</taxon>
        <taxon>Flavobacteriia</taxon>
        <taxon>Flavobacteriales</taxon>
        <taxon>Flavobacteriaceae</taxon>
        <taxon>Flavobacterium</taxon>
    </lineage>
</organism>
<dbReference type="AlphaFoldDB" id="A0A0A2M6Z3"/>
<evidence type="ECO:0000313" key="5">
    <source>
        <dbReference type="EMBL" id="KGO88432.1"/>
    </source>
</evidence>